<dbReference type="Proteomes" id="UP000638353">
    <property type="component" value="Unassembled WGS sequence"/>
</dbReference>
<proteinExistence type="predicted"/>
<sequence length="154" mass="16739">MKPAVLVTATATLAGTAFLAFVAAPAAYDWFDGRHQESASYATGTAAKEARPSVPRWLPDTAADISYTMKTTGGERLLKAKLPTTPLPPACKPLPADQKPKDPQLQATWFPKDTTAQQATHRCDLYYAYTDGNTLYAWQHNDDWIASNKTAAGH</sequence>
<evidence type="ECO:0000313" key="4">
    <source>
        <dbReference type="Proteomes" id="UP000638353"/>
    </source>
</evidence>
<name>A0A919CB96_9ACTN</name>
<dbReference type="RefSeq" id="WP_229898002.1">
    <property type="nucleotide sequence ID" value="NZ_BMVC01000007.1"/>
</dbReference>
<gene>
    <name evidence="3" type="ORF">GCM10010334_39350</name>
</gene>
<protein>
    <recommendedName>
        <fullName evidence="5">Lipoprotein</fullName>
    </recommendedName>
</protein>
<evidence type="ECO:0008006" key="5">
    <source>
        <dbReference type="Google" id="ProtNLM"/>
    </source>
</evidence>
<feature type="signal peptide" evidence="2">
    <location>
        <begin position="1"/>
        <end position="19"/>
    </location>
</feature>
<reference evidence="3" key="1">
    <citation type="journal article" date="2014" name="Int. J. Syst. Evol. Microbiol.">
        <title>Complete genome sequence of Corynebacterium casei LMG S-19264T (=DSM 44701T), isolated from a smear-ripened cheese.</title>
        <authorList>
            <consortium name="US DOE Joint Genome Institute (JGI-PGF)"/>
            <person name="Walter F."/>
            <person name="Albersmeier A."/>
            <person name="Kalinowski J."/>
            <person name="Ruckert C."/>
        </authorList>
    </citation>
    <scope>NUCLEOTIDE SEQUENCE</scope>
    <source>
        <strain evidence="3">JCM 4637</strain>
    </source>
</reference>
<keyword evidence="2" id="KW-0732">Signal</keyword>
<comment type="caution">
    <text evidence="3">The sequence shown here is derived from an EMBL/GenBank/DDBJ whole genome shotgun (WGS) entry which is preliminary data.</text>
</comment>
<evidence type="ECO:0000256" key="1">
    <source>
        <dbReference type="SAM" id="MobiDB-lite"/>
    </source>
</evidence>
<dbReference type="EMBL" id="BMVC01000007">
    <property type="protein sequence ID" value="GHC97701.1"/>
    <property type="molecule type" value="Genomic_DNA"/>
</dbReference>
<evidence type="ECO:0000256" key="2">
    <source>
        <dbReference type="SAM" id="SignalP"/>
    </source>
</evidence>
<accession>A0A919CB96</accession>
<evidence type="ECO:0000313" key="3">
    <source>
        <dbReference type="EMBL" id="GHC97701.1"/>
    </source>
</evidence>
<reference evidence="3" key="2">
    <citation type="submission" date="2020-09" db="EMBL/GenBank/DDBJ databases">
        <authorList>
            <person name="Sun Q."/>
            <person name="Ohkuma M."/>
        </authorList>
    </citation>
    <scope>NUCLEOTIDE SEQUENCE</scope>
    <source>
        <strain evidence="3">JCM 4637</strain>
    </source>
</reference>
<feature type="region of interest" description="Disordered" evidence="1">
    <location>
        <begin position="81"/>
        <end position="103"/>
    </location>
</feature>
<organism evidence="3 4">
    <name type="scientific">Streptomyces finlayi</name>
    <dbReference type="NCBI Taxonomy" id="67296"/>
    <lineage>
        <taxon>Bacteria</taxon>
        <taxon>Bacillati</taxon>
        <taxon>Actinomycetota</taxon>
        <taxon>Actinomycetes</taxon>
        <taxon>Kitasatosporales</taxon>
        <taxon>Streptomycetaceae</taxon>
        <taxon>Streptomyces</taxon>
    </lineage>
</organism>
<feature type="chain" id="PRO_5039500119" description="Lipoprotein" evidence="2">
    <location>
        <begin position="20"/>
        <end position="154"/>
    </location>
</feature>
<dbReference type="AlphaFoldDB" id="A0A919CB96"/>